<dbReference type="Proteomes" id="UP001060919">
    <property type="component" value="Chromosome"/>
</dbReference>
<organism evidence="1 2">
    <name type="scientific">Aureispira anguillae</name>
    <dbReference type="NCBI Taxonomy" id="2864201"/>
    <lineage>
        <taxon>Bacteria</taxon>
        <taxon>Pseudomonadati</taxon>
        <taxon>Bacteroidota</taxon>
        <taxon>Saprospiria</taxon>
        <taxon>Saprospirales</taxon>
        <taxon>Saprospiraceae</taxon>
        <taxon>Aureispira</taxon>
    </lineage>
</organism>
<name>A0A916DQM6_9BACT</name>
<protein>
    <submittedName>
        <fullName evidence="1">Uncharacterized protein</fullName>
    </submittedName>
</protein>
<dbReference type="AlphaFoldDB" id="A0A916DQM6"/>
<accession>A0A916DQM6</accession>
<gene>
    <name evidence="1" type="ORF">AsAng_0019710</name>
</gene>
<keyword evidence="2" id="KW-1185">Reference proteome</keyword>
<dbReference type="EMBL" id="AP026867">
    <property type="protein sequence ID" value="BDS11259.1"/>
    <property type="molecule type" value="Genomic_DNA"/>
</dbReference>
<proteinExistence type="predicted"/>
<evidence type="ECO:0000313" key="1">
    <source>
        <dbReference type="EMBL" id="BDS11259.1"/>
    </source>
</evidence>
<reference evidence="1" key="1">
    <citation type="submission" date="2022-09" db="EMBL/GenBank/DDBJ databases">
        <title>Aureispira anguillicida sp. nov., isolated from Leptocephalus of Japanese eel Anguilla japonica.</title>
        <authorList>
            <person name="Yuasa K."/>
            <person name="Mekata T."/>
            <person name="Ikunari K."/>
        </authorList>
    </citation>
    <scope>NUCLEOTIDE SEQUENCE</scope>
    <source>
        <strain evidence="1">EL160426</strain>
    </source>
</reference>
<sequence>MELFVIKRKVSGRGKLRPDLWVFRDKKQATKWLNFIID</sequence>
<dbReference type="KEGG" id="aup:AsAng_0019710"/>
<evidence type="ECO:0000313" key="2">
    <source>
        <dbReference type="Proteomes" id="UP001060919"/>
    </source>
</evidence>